<feature type="non-terminal residue" evidence="2">
    <location>
        <position position="1"/>
    </location>
</feature>
<name>A0A9X9MD83_GULGU</name>
<evidence type="ECO:0000256" key="1">
    <source>
        <dbReference type="SAM" id="MobiDB-lite"/>
    </source>
</evidence>
<organism evidence="2 3">
    <name type="scientific">Gulo gulo</name>
    <name type="common">Wolverine</name>
    <name type="synonym">Gluton</name>
    <dbReference type="NCBI Taxonomy" id="48420"/>
    <lineage>
        <taxon>Eukaryota</taxon>
        <taxon>Metazoa</taxon>
        <taxon>Chordata</taxon>
        <taxon>Craniata</taxon>
        <taxon>Vertebrata</taxon>
        <taxon>Euteleostomi</taxon>
        <taxon>Mammalia</taxon>
        <taxon>Eutheria</taxon>
        <taxon>Laurasiatheria</taxon>
        <taxon>Carnivora</taxon>
        <taxon>Caniformia</taxon>
        <taxon>Musteloidea</taxon>
        <taxon>Mustelidae</taxon>
        <taxon>Guloninae</taxon>
        <taxon>Gulo</taxon>
    </lineage>
</organism>
<protein>
    <submittedName>
        <fullName evidence="2">Uncharacterized protein</fullName>
    </submittedName>
</protein>
<comment type="caution">
    <text evidence="2">The sequence shown here is derived from an EMBL/GenBank/DDBJ whole genome shotgun (WGS) entry which is preliminary data.</text>
</comment>
<gene>
    <name evidence="2" type="ORF">BN2614_LOCUS4</name>
</gene>
<feature type="region of interest" description="Disordered" evidence="1">
    <location>
        <begin position="1"/>
        <end position="42"/>
    </location>
</feature>
<sequence length="126" mass="13360">AARGWHPKGRVGVGERSREEGGAVGRRHFRSGGEATRRGLGGVESVGLEQGRGEVVEGCRPVVRVQGVVVVGQRGRHGRRLPLRGTRAEMRDQSHPQGVGGVQALHGAQIPACAPEVPNKSLTRLL</sequence>
<accession>A0A9X9MD83</accession>
<dbReference type="AlphaFoldDB" id="A0A9X9MD83"/>
<evidence type="ECO:0000313" key="2">
    <source>
        <dbReference type="EMBL" id="VCX42767.1"/>
    </source>
</evidence>
<evidence type="ECO:0000313" key="3">
    <source>
        <dbReference type="Proteomes" id="UP000269945"/>
    </source>
</evidence>
<reference evidence="2 3" key="1">
    <citation type="submission" date="2018-10" db="EMBL/GenBank/DDBJ databases">
        <authorList>
            <person name="Ekblom R."/>
            <person name="Jareborg N."/>
        </authorList>
    </citation>
    <scope>NUCLEOTIDE SEQUENCE [LARGE SCALE GENOMIC DNA]</scope>
    <source>
        <tissue evidence="2">Muscle</tissue>
    </source>
</reference>
<dbReference type="Proteomes" id="UP000269945">
    <property type="component" value="Unassembled WGS sequence"/>
</dbReference>
<dbReference type="EMBL" id="CYRY02046930">
    <property type="protein sequence ID" value="VCX42767.1"/>
    <property type="molecule type" value="Genomic_DNA"/>
</dbReference>
<keyword evidence="3" id="KW-1185">Reference proteome</keyword>
<proteinExistence type="predicted"/>